<dbReference type="InterPro" id="IPR011042">
    <property type="entry name" value="6-blade_b-propeller_TolB-like"/>
</dbReference>
<dbReference type="PANTHER" id="PTHR11799">
    <property type="entry name" value="PARAOXONASE"/>
    <property type="match status" value="1"/>
</dbReference>
<reference evidence="1" key="1">
    <citation type="journal article" date="2016" name="Mol. Biol. Evol.">
        <title>Comparative Genomics of Early-Diverging Mushroom-Forming Fungi Provides Insights into the Origins of Lignocellulose Decay Capabilities.</title>
        <authorList>
            <person name="Nagy L.G."/>
            <person name="Riley R."/>
            <person name="Tritt A."/>
            <person name="Adam C."/>
            <person name="Daum C."/>
            <person name="Floudas D."/>
            <person name="Sun H."/>
            <person name="Yadav J.S."/>
            <person name="Pangilinan J."/>
            <person name="Larsson K.H."/>
            <person name="Matsuura K."/>
            <person name="Barry K."/>
            <person name="Labutti K."/>
            <person name="Kuo R."/>
            <person name="Ohm R.A."/>
            <person name="Bhattacharya S.S."/>
            <person name="Shirouzu T."/>
            <person name="Yoshinaga Y."/>
            <person name="Martin F.M."/>
            <person name="Grigoriev I.V."/>
            <person name="Hibbett D.S."/>
        </authorList>
    </citation>
    <scope>NUCLEOTIDE SEQUENCE [LARGE SCALE GENOMIC DNA]</scope>
    <source>
        <strain evidence="1">CBS 109695</strain>
    </source>
</reference>
<dbReference type="OrthoDB" id="5307922at2759"/>
<dbReference type="PANTHER" id="PTHR11799:SF12">
    <property type="entry name" value="PARAOXONASE-RELATED"/>
    <property type="match status" value="1"/>
</dbReference>
<evidence type="ECO:0008006" key="2">
    <source>
        <dbReference type="Google" id="ProtNLM"/>
    </source>
</evidence>
<gene>
    <name evidence="1" type="ORF">FIBSPDRAFT_794969</name>
</gene>
<dbReference type="SUPFAM" id="SSF63829">
    <property type="entry name" value="Calcium-dependent phosphotriesterase"/>
    <property type="match status" value="1"/>
</dbReference>
<sequence>MFDGLRQRAVVLGFNRGDIKNIHGEPPRVIPNTYQAEDLHHHLPSGLLFAASQDESRGREPWFPPLPHFSDVERIGTGSIVVINPKTLSSQRLTLKNFSGVFLTHGIDIYSSGDDPNTVWIFAVNHLPNPEYYQPPRNPSALKARSQIEIFRHVVGSGEAEFVRTVRHPLIRTPNDIFIASSLSFYVTNCHYYREGVMRAIEDLLTQRFGAWTDTVHVAIDDMNSHDPSGGINVSVALPNMHNNNGLGHTDRPNEVAIVDASCGRLILAERSLTIGASPALTVRESVQLDSILDNPSYFQDPYATPEHDGSGFILAGLAKAIDFDKTWKVPGSAIPIQVWHARRGAQQGQWEKKLIFQDDGKLMRSAATAVMVAIDPSENGGKRQGDLFVTGPLAEAIIVSRVDI</sequence>
<dbReference type="InterPro" id="IPR051288">
    <property type="entry name" value="Serum_paraoxonase/arylesterase"/>
</dbReference>
<accession>A0A166EMM1</accession>
<evidence type="ECO:0000313" key="1">
    <source>
        <dbReference type="EMBL" id="KZP15913.1"/>
    </source>
</evidence>
<proteinExistence type="predicted"/>
<dbReference type="EMBL" id="KV417599">
    <property type="protein sequence ID" value="KZP15913.1"/>
    <property type="molecule type" value="Genomic_DNA"/>
</dbReference>
<organism evidence="1">
    <name type="scientific">Athelia psychrophila</name>
    <dbReference type="NCBI Taxonomy" id="1759441"/>
    <lineage>
        <taxon>Eukaryota</taxon>
        <taxon>Fungi</taxon>
        <taxon>Dikarya</taxon>
        <taxon>Basidiomycota</taxon>
        <taxon>Agaricomycotina</taxon>
        <taxon>Agaricomycetes</taxon>
        <taxon>Agaricomycetidae</taxon>
        <taxon>Atheliales</taxon>
        <taxon>Atheliaceae</taxon>
        <taxon>Athelia</taxon>
    </lineage>
</organism>
<protein>
    <recommendedName>
        <fullName evidence="2">Serum paraoxonase/arylesterase family protein</fullName>
    </recommendedName>
</protein>
<name>A0A166EMM1_9AGAM</name>
<dbReference type="AlphaFoldDB" id="A0A166EMM1"/>
<dbReference type="Gene3D" id="2.120.10.30">
    <property type="entry name" value="TolB, C-terminal domain"/>
    <property type="match status" value="1"/>
</dbReference>